<evidence type="ECO:0008006" key="4">
    <source>
        <dbReference type="Google" id="ProtNLM"/>
    </source>
</evidence>
<dbReference type="Pfam" id="PF09858">
    <property type="entry name" value="DUF2085"/>
    <property type="match status" value="1"/>
</dbReference>
<keyword evidence="1" id="KW-1133">Transmembrane helix</keyword>
<dbReference type="OrthoDB" id="9810176at2"/>
<dbReference type="InterPro" id="IPR019206">
    <property type="entry name" value="DUF2085_TM"/>
</dbReference>
<dbReference type="AlphaFoldDB" id="A0A0C5VW47"/>
<accession>A0A0C5VW47</accession>
<feature type="transmembrane region" description="Helical" evidence="1">
    <location>
        <begin position="64"/>
        <end position="84"/>
    </location>
</feature>
<feature type="transmembrane region" description="Helical" evidence="1">
    <location>
        <begin position="96"/>
        <end position="118"/>
    </location>
</feature>
<name>A0A0C5VW47_9FLAO</name>
<keyword evidence="3" id="KW-1185">Reference proteome</keyword>
<evidence type="ECO:0000313" key="3">
    <source>
        <dbReference type="Proteomes" id="UP000032229"/>
    </source>
</evidence>
<gene>
    <name evidence="2" type="ORF">AW14_06295</name>
</gene>
<keyword evidence="1" id="KW-0472">Membrane</keyword>
<proteinExistence type="predicted"/>
<sequence length="122" mass="13663">MKKISDITLKGAHLNFAFCHQKPERSFFFKGKQFPLCARCTGINLGYLALPLFVFGVIKIPLLWTIIMIIPTYIDGTIQAYFNIESTNSRRFITGLLSGIGTMSMVSKIGIFIGNQILTLIN</sequence>
<organism evidence="2 3">
    <name type="scientific">Siansivirga zeaxanthinifaciens CC-SAMT-1</name>
    <dbReference type="NCBI Taxonomy" id="1454006"/>
    <lineage>
        <taxon>Bacteria</taxon>
        <taxon>Pseudomonadati</taxon>
        <taxon>Bacteroidota</taxon>
        <taxon>Flavobacteriia</taxon>
        <taxon>Flavobacteriales</taxon>
        <taxon>Flavobacteriaceae</taxon>
        <taxon>Siansivirga</taxon>
    </lineage>
</organism>
<dbReference type="KEGG" id="sze:AW14_06295"/>
<feature type="transmembrane region" description="Helical" evidence="1">
    <location>
        <begin position="36"/>
        <end position="58"/>
    </location>
</feature>
<keyword evidence="1" id="KW-0812">Transmembrane</keyword>
<evidence type="ECO:0000313" key="2">
    <source>
        <dbReference type="EMBL" id="AJR03321.1"/>
    </source>
</evidence>
<dbReference type="EMBL" id="CP007202">
    <property type="protein sequence ID" value="AJR03321.1"/>
    <property type="molecule type" value="Genomic_DNA"/>
</dbReference>
<dbReference type="Proteomes" id="UP000032229">
    <property type="component" value="Chromosome"/>
</dbReference>
<protein>
    <recommendedName>
        <fullName evidence="4">DUF2085 domain-containing protein</fullName>
    </recommendedName>
</protein>
<dbReference type="HOGENOM" id="CLU_154418_0_0_10"/>
<dbReference type="RefSeq" id="WP_044638015.1">
    <property type="nucleotide sequence ID" value="NZ_CP007202.1"/>
</dbReference>
<reference evidence="2 3" key="1">
    <citation type="submission" date="2014-02" db="EMBL/GenBank/DDBJ databases">
        <authorList>
            <person name="Young C.-C."/>
            <person name="Hameed A."/>
            <person name="Huang H.-C."/>
            <person name="Shahina M."/>
        </authorList>
    </citation>
    <scope>NUCLEOTIDE SEQUENCE [LARGE SCALE GENOMIC DNA]</scope>
    <source>
        <strain evidence="2 3">CC-SAMT-1</strain>
    </source>
</reference>
<evidence type="ECO:0000256" key="1">
    <source>
        <dbReference type="SAM" id="Phobius"/>
    </source>
</evidence>
<dbReference type="STRING" id="1454006.AW14_06295"/>